<comment type="caution">
    <text evidence="2">The sequence shown here is derived from an EMBL/GenBank/DDBJ whole genome shotgun (WGS) entry which is preliminary data.</text>
</comment>
<feature type="domain" description="EGF-like" evidence="1">
    <location>
        <begin position="150"/>
        <end position="161"/>
    </location>
</feature>
<dbReference type="EMBL" id="BQXS01000325">
    <property type="protein sequence ID" value="GKT28517.1"/>
    <property type="molecule type" value="Genomic_DNA"/>
</dbReference>
<accession>A0ABQ5K7I9</accession>
<dbReference type="Gene3D" id="2.170.300.10">
    <property type="entry name" value="Tie2 ligand-binding domain superfamily"/>
    <property type="match status" value="1"/>
</dbReference>
<sequence>LENVAYVDVSDNRLDCGSTVSECFATLNNLCDRDLYDTSSFSAVDFGSDDVFGPVSQDTTSACGSDSSSSSSSDSCSYLEDHRVCGVDYSAGNVDDTELTCICGSGYYEDLSSGECVLASSASSSECSNCGGERGTCVYDSGDESSPLFCECSDGWYGTDCSSICPVSDDLGLCSGSSRGSCDAATHTCVCESGYYGSACNLYCDNLS</sequence>
<proteinExistence type="predicted"/>
<organism evidence="2 3">
    <name type="scientific">Aduncisulcus paluster</name>
    <dbReference type="NCBI Taxonomy" id="2918883"/>
    <lineage>
        <taxon>Eukaryota</taxon>
        <taxon>Metamonada</taxon>
        <taxon>Carpediemonas-like organisms</taxon>
        <taxon>Aduncisulcus</taxon>
    </lineage>
</organism>
<dbReference type="Proteomes" id="UP001057375">
    <property type="component" value="Unassembled WGS sequence"/>
</dbReference>
<reference evidence="2" key="1">
    <citation type="submission" date="2022-03" db="EMBL/GenBank/DDBJ databases">
        <title>Draft genome sequence of Aduncisulcus paluster, a free-living microaerophilic Fornicata.</title>
        <authorList>
            <person name="Yuyama I."/>
            <person name="Kume K."/>
            <person name="Tamura T."/>
            <person name="Inagaki Y."/>
            <person name="Hashimoto T."/>
        </authorList>
    </citation>
    <scope>NUCLEOTIDE SEQUENCE</scope>
    <source>
        <strain evidence="2">NY0171</strain>
    </source>
</reference>
<dbReference type="PROSITE" id="PS00022">
    <property type="entry name" value="EGF_1"/>
    <property type="match status" value="1"/>
</dbReference>
<feature type="non-terminal residue" evidence="2">
    <location>
        <position position="1"/>
    </location>
</feature>
<dbReference type="InterPro" id="IPR000742">
    <property type="entry name" value="EGF"/>
</dbReference>
<name>A0ABQ5K7I9_9EUKA</name>
<keyword evidence="3" id="KW-1185">Reference proteome</keyword>
<evidence type="ECO:0000259" key="1">
    <source>
        <dbReference type="PROSITE" id="PS00022"/>
    </source>
</evidence>
<evidence type="ECO:0000313" key="2">
    <source>
        <dbReference type="EMBL" id="GKT28517.1"/>
    </source>
</evidence>
<evidence type="ECO:0000313" key="3">
    <source>
        <dbReference type="Proteomes" id="UP001057375"/>
    </source>
</evidence>
<feature type="non-terminal residue" evidence="2">
    <location>
        <position position="208"/>
    </location>
</feature>
<gene>
    <name evidence="2" type="ORF">ADUPG1_000697</name>
</gene>
<protein>
    <recommendedName>
        <fullName evidence="1">EGF-like domain-containing protein</fullName>
    </recommendedName>
</protein>